<proteinExistence type="predicted"/>
<dbReference type="CDD" id="cd03801">
    <property type="entry name" value="GT4_PimA-like"/>
    <property type="match status" value="1"/>
</dbReference>
<feature type="domain" description="Glycosyl transferase family 1" evidence="1">
    <location>
        <begin position="189"/>
        <end position="344"/>
    </location>
</feature>
<organism evidence="3 4">
    <name type="scientific">Bacteroides cellulosilyticus</name>
    <dbReference type="NCBI Taxonomy" id="246787"/>
    <lineage>
        <taxon>Bacteria</taxon>
        <taxon>Pseudomonadati</taxon>
        <taxon>Bacteroidota</taxon>
        <taxon>Bacteroidia</taxon>
        <taxon>Bacteroidales</taxon>
        <taxon>Bacteroidaceae</taxon>
        <taxon>Bacteroides</taxon>
    </lineage>
</organism>
<evidence type="ECO:0000313" key="3">
    <source>
        <dbReference type="EMBL" id="RGS36447.1"/>
    </source>
</evidence>
<dbReference type="AlphaFoldDB" id="A0A412IH65"/>
<dbReference type="PANTHER" id="PTHR12526:SF630">
    <property type="entry name" value="GLYCOSYLTRANSFERASE"/>
    <property type="match status" value="1"/>
</dbReference>
<sequence>MKVVAFLINQLRKSGPVNVLYELVANIDRTRYKPIVIKLMTDDPNKNITTKFEEIGIEVIGFKFSFWDLELRTKRVAHIIGDCLLEKRVVLLHSHGYHPLLISSYVNLDIIKLDTQHCISIDSFRASRGRIIGTYMHYRYVYRLKKISAAVSISKSVKDYYSHFNFPILIHMIYNGVNMEQFVLGVHDKQYWKKKLGFANVNLLIVVVGHLSKLKDPLLVVKAYISMVNQGYLKNSSLLFCGAGSEEKECKALAQNYSQIIFKGYVFNVADYLRAADVSICASHSEGFGLNYIEALASGALVLSSKIPTFNEFSQIYPLLQKYQFGKGNQKELEEVLMRVEKKTENIDSLMDDVIANFSSIRMAMEYMDLYDVYLNSPNV</sequence>
<dbReference type="Gene3D" id="3.40.50.2000">
    <property type="entry name" value="Glycogen Phosphorylase B"/>
    <property type="match status" value="2"/>
</dbReference>
<keyword evidence="3" id="KW-0808">Transferase</keyword>
<dbReference type="GO" id="GO:0016757">
    <property type="term" value="F:glycosyltransferase activity"/>
    <property type="evidence" value="ECO:0007669"/>
    <property type="project" value="InterPro"/>
</dbReference>
<evidence type="ECO:0000259" key="2">
    <source>
        <dbReference type="Pfam" id="PF13439"/>
    </source>
</evidence>
<reference evidence="3 4" key="1">
    <citation type="submission" date="2018-08" db="EMBL/GenBank/DDBJ databases">
        <title>A genome reference for cultivated species of the human gut microbiota.</title>
        <authorList>
            <person name="Zou Y."/>
            <person name="Xue W."/>
            <person name="Luo G."/>
        </authorList>
    </citation>
    <scope>NUCLEOTIDE SEQUENCE [LARGE SCALE GENOMIC DNA]</scope>
    <source>
        <strain evidence="3 4">AF22-3AC</strain>
    </source>
</reference>
<accession>A0A412IH65</accession>
<feature type="domain" description="Glycosyltransferase subfamily 4-like N-terminal" evidence="2">
    <location>
        <begin position="15"/>
        <end position="180"/>
    </location>
</feature>
<evidence type="ECO:0000259" key="1">
    <source>
        <dbReference type="Pfam" id="PF00534"/>
    </source>
</evidence>
<dbReference type="InterPro" id="IPR001296">
    <property type="entry name" value="Glyco_trans_1"/>
</dbReference>
<dbReference type="Proteomes" id="UP000283341">
    <property type="component" value="Unassembled WGS sequence"/>
</dbReference>
<protein>
    <submittedName>
        <fullName evidence="3">Glycosyltransferase</fullName>
    </submittedName>
</protein>
<gene>
    <name evidence="3" type="ORF">DWX97_11955</name>
</gene>
<name>A0A412IH65_9BACE</name>
<evidence type="ECO:0000313" key="4">
    <source>
        <dbReference type="Proteomes" id="UP000283341"/>
    </source>
</evidence>
<dbReference type="SUPFAM" id="SSF53756">
    <property type="entry name" value="UDP-Glycosyltransferase/glycogen phosphorylase"/>
    <property type="match status" value="1"/>
</dbReference>
<dbReference type="EMBL" id="QRVJ01000009">
    <property type="protein sequence ID" value="RGS36447.1"/>
    <property type="molecule type" value="Genomic_DNA"/>
</dbReference>
<dbReference type="Pfam" id="PF13439">
    <property type="entry name" value="Glyco_transf_4"/>
    <property type="match status" value="1"/>
</dbReference>
<dbReference type="InterPro" id="IPR028098">
    <property type="entry name" value="Glyco_trans_4-like_N"/>
</dbReference>
<dbReference type="RefSeq" id="WP_118402600.1">
    <property type="nucleotide sequence ID" value="NZ_JADNFX010000051.1"/>
</dbReference>
<dbReference type="Pfam" id="PF00534">
    <property type="entry name" value="Glycos_transf_1"/>
    <property type="match status" value="1"/>
</dbReference>
<comment type="caution">
    <text evidence="3">The sequence shown here is derived from an EMBL/GenBank/DDBJ whole genome shotgun (WGS) entry which is preliminary data.</text>
</comment>
<dbReference type="PANTHER" id="PTHR12526">
    <property type="entry name" value="GLYCOSYLTRANSFERASE"/>
    <property type="match status" value="1"/>
</dbReference>